<evidence type="ECO:0000313" key="7">
    <source>
        <dbReference type="Proteomes" id="UP000731907"/>
    </source>
</evidence>
<feature type="active site" description="Nucleophile" evidence="4">
    <location>
        <position position="169"/>
    </location>
</feature>
<dbReference type="InterPro" id="IPR005490">
    <property type="entry name" value="LD_TPept_cat_dom"/>
</dbReference>
<keyword evidence="3" id="KW-0378">Hydrolase</keyword>
<comment type="pathway">
    <text evidence="4">Cell wall biogenesis; peptidoglycan biosynthesis.</text>
</comment>
<feature type="active site" description="Proton donor/acceptor" evidence="4">
    <location>
        <position position="153"/>
    </location>
</feature>
<keyword evidence="4" id="KW-0573">Peptidoglycan synthesis</keyword>
<evidence type="ECO:0000256" key="4">
    <source>
        <dbReference type="PROSITE-ProRule" id="PRU01373"/>
    </source>
</evidence>
<dbReference type="PROSITE" id="PS52029">
    <property type="entry name" value="LD_TPASE"/>
    <property type="match status" value="1"/>
</dbReference>
<dbReference type="Proteomes" id="UP000731907">
    <property type="component" value="Unassembled WGS sequence"/>
</dbReference>
<dbReference type="PANTHER" id="PTHR30582">
    <property type="entry name" value="L,D-TRANSPEPTIDASE"/>
    <property type="match status" value="1"/>
</dbReference>
<keyword evidence="2" id="KW-0808">Transferase</keyword>
<sequence>MAAAPPPHASGLSPEVLAHYDAMPDGERTIPAIDPKYLSAEKARQEVGYYAPHPPGTIIVDPEARFLYQVMPGNRAMRYAVAVGPDGYAFSGEATIPYQRDWPGWRPTDNMIKRDPGQYAQYSDGLPGGLSNPLGARALYLFRGARDTHYRIHGTSNPWSIGQATSAGCIRLYNQDIVHLAENTAPGTRVVVVPKEQSGLWTHPPIPIPNGEPT</sequence>
<evidence type="ECO:0000256" key="2">
    <source>
        <dbReference type="ARBA" id="ARBA00022676"/>
    </source>
</evidence>
<feature type="domain" description="L,D-TPase catalytic" evidence="5">
    <location>
        <begin position="56"/>
        <end position="193"/>
    </location>
</feature>
<comment type="caution">
    <text evidence="6">The sequence shown here is derived from an EMBL/GenBank/DDBJ whole genome shotgun (WGS) entry which is preliminary data.</text>
</comment>
<evidence type="ECO:0000256" key="3">
    <source>
        <dbReference type="ARBA" id="ARBA00022801"/>
    </source>
</evidence>
<reference evidence="6 7" key="1">
    <citation type="submission" date="2021-06" db="EMBL/GenBank/DDBJ databases">
        <title>Rhodobacteraceae bacterium strain HSP-20.</title>
        <authorList>
            <person name="Chen W.-M."/>
        </authorList>
    </citation>
    <scope>NUCLEOTIDE SEQUENCE [LARGE SCALE GENOMIC DNA]</scope>
    <source>
        <strain evidence="6 7">HSP-20</strain>
    </source>
</reference>
<keyword evidence="4" id="KW-0961">Cell wall biogenesis/degradation</keyword>
<evidence type="ECO:0000259" key="5">
    <source>
        <dbReference type="PROSITE" id="PS52029"/>
    </source>
</evidence>
<keyword evidence="4" id="KW-0133">Cell shape</keyword>
<keyword evidence="2" id="KW-0328">Glycosyltransferase</keyword>
<dbReference type="RefSeq" id="WP_217765650.1">
    <property type="nucleotide sequence ID" value="NZ_JAAATX020000009.1"/>
</dbReference>
<evidence type="ECO:0000313" key="6">
    <source>
        <dbReference type="EMBL" id="MBU9698848.1"/>
    </source>
</evidence>
<evidence type="ECO:0000256" key="1">
    <source>
        <dbReference type="ARBA" id="ARBA00005992"/>
    </source>
</evidence>
<name>A0ABS6J528_9RHOB</name>
<protein>
    <submittedName>
        <fullName evidence="6">L,D-transpeptidase</fullName>
    </submittedName>
</protein>
<dbReference type="EMBL" id="JAAATX020000009">
    <property type="protein sequence ID" value="MBU9698848.1"/>
    <property type="molecule type" value="Genomic_DNA"/>
</dbReference>
<keyword evidence="7" id="KW-1185">Reference proteome</keyword>
<dbReference type="Pfam" id="PF03734">
    <property type="entry name" value="YkuD"/>
    <property type="match status" value="1"/>
</dbReference>
<organism evidence="6 7">
    <name type="scientific">Paragemmobacter amnigenus</name>
    <dbReference type="NCBI Taxonomy" id="2852097"/>
    <lineage>
        <taxon>Bacteria</taxon>
        <taxon>Pseudomonadati</taxon>
        <taxon>Pseudomonadota</taxon>
        <taxon>Alphaproteobacteria</taxon>
        <taxon>Rhodobacterales</taxon>
        <taxon>Paracoccaceae</taxon>
        <taxon>Paragemmobacter</taxon>
    </lineage>
</organism>
<dbReference type="InterPro" id="IPR050979">
    <property type="entry name" value="LD-transpeptidase"/>
</dbReference>
<gene>
    <name evidence="6" type="ORF">GU927_013435</name>
</gene>
<dbReference type="PANTHER" id="PTHR30582:SF24">
    <property type="entry name" value="L,D-TRANSPEPTIDASE ERFK_SRFK-RELATED"/>
    <property type="match status" value="1"/>
</dbReference>
<dbReference type="CDD" id="cd16913">
    <property type="entry name" value="YkuD_like"/>
    <property type="match status" value="1"/>
</dbReference>
<proteinExistence type="inferred from homology"/>
<accession>A0ABS6J528</accession>
<comment type="similarity">
    <text evidence="1">Belongs to the YkuD family.</text>
</comment>